<dbReference type="AlphaFoldDB" id="A0A7T3A9C9"/>
<accession>A0A7T3A9C9</accession>
<organism evidence="1 2">
    <name type="scientific">Sphingomonas paucimobilis</name>
    <name type="common">Pseudomonas paucimobilis</name>
    <dbReference type="NCBI Taxonomy" id="13689"/>
    <lineage>
        <taxon>Bacteria</taxon>
        <taxon>Pseudomonadati</taxon>
        <taxon>Pseudomonadota</taxon>
        <taxon>Alphaproteobacteria</taxon>
        <taxon>Sphingomonadales</taxon>
        <taxon>Sphingomonadaceae</taxon>
        <taxon>Sphingomonas</taxon>
    </lineage>
</organism>
<reference evidence="1 2" key="1">
    <citation type="submission" date="2020-12" db="EMBL/GenBank/DDBJ databases">
        <title>FDA dAtabase for Regulatory Grade micrObial Sequences (FDA-ARGOS): Supporting development and validation of Infectious Disease Dx tests.</title>
        <authorList>
            <person name="Sproer C."/>
            <person name="Gronow S."/>
            <person name="Severitt S."/>
            <person name="Schroder I."/>
            <person name="Tallon L."/>
            <person name="Sadzewicz L."/>
            <person name="Zhao X."/>
            <person name="Boylan J."/>
            <person name="Ott S."/>
            <person name="Bowen H."/>
            <person name="Vavikolanu K."/>
            <person name="Mehta A."/>
            <person name="Aluvathingal J."/>
            <person name="Nadendla S."/>
            <person name="Lowell S."/>
            <person name="Myers T."/>
            <person name="Yan Y."/>
            <person name="Sichtig H."/>
        </authorList>
    </citation>
    <scope>NUCLEOTIDE SEQUENCE [LARGE SCALE GENOMIC DNA]</scope>
    <source>
        <strain evidence="1 2">FDAARGOS_881</strain>
    </source>
</reference>
<dbReference type="EMBL" id="CP065713">
    <property type="protein sequence ID" value="QPT08603.1"/>
    <property type="molecule type" value="Genomic_DNA"/>
</dbReference>
<evidence type="ECO:0000313" key="2">
    <source>
        <dbReference type="Proteomes" id="UP000594836"/>
    </source>
</evidence>
<evidence type="ECO:0000313" key="1">
    <source>
        <dbReference type="EMBL" id="QPT08603.1"/>
    </source>
</evidence>
<sequence length="172" mass="18321">MARTIAMIVAPLALIAALAWLTVEHLRLREEVRLSEQCTRAAPSASASIDACPIAVKDRIETSRRADQCEAALAKSNLSAVRTTCGASVKLVAAERDAARADLSDARDQLAAAGRDRDAAVVRAETRQSLHASRTAHNEMVIARAPIGADGRARCGDDCLRALADAAPRDRR</sequence>
<name>A0A7T3A9C9_SPHPI</name>
<dbReference type="Proteomes" id="UP000594836">
    <property type="component" value="Chromosome"/>
</dbReference>
<gene>
    <name evidence="1" type="ORF">I6G38_18100</name>
</gene>
<dbReference type="RefSeq" id="WP_197939140.1">
    <property type="nucleotide sequence ID" value="NZ_CP065713.1"/>
</dbReference>
<proteinExistence type="predicted"/>
<protein>
    <submittedName>
        <fullName evidence="1">Uncharacterized protein</fullName>
    </submittedName>
</protein>